<keyword evidence="1" id="KW-1185">Reference proteome</keyword>
<reference evidence="2" key="2">
    <citation type="submission" date="2025-08" db="UniProtKB">
        <authorList>
            <consortium name="RefSeq"/>
        </authorList>
    </citation>
    <scope>IDENTIFICATION</scope>
    <source>
        <tissue evidence="2">Leaves</tissue>
    </source>
</reference>
<dbReference type="InterPro" id="IPR029063">
    <property type="entry name" value="SAM-dependent_MTases_sf"/>
</dbReference>
<dbReference type="SUPFAM" id="SSF53335">
    <property type="entry name" value="S-adenosyl-L-methionine-dependent methyltransferases"/>
    <property type="match status" value="1"/>
</dbReference>
<protein>
    <submittedName>
        <fullName evidence="2">Uncharacterized protein</fullName>
    </submittedName>
</protein>
<dbReference type="AlphaFoldDB" id="A0A6P6TRG2"/>
<evidence type="ECO:0000313" key="1">
    <source>
        <dbReference type="Proteomes" id="UP001652660"/>
    </source>
</evidence>
<dbReference type="Pfam" id="PF10294">
    <property type="entry name" value="Methyltransf_16"/>
    <property type="match status" value="1"/>
</dbReference>
<dbReference type="OrthoDB" id="413520at2759"/>
<reference evidence="1" key="1">
    <citation type="journal article" date="2025" name="Foods">
        <title>Unveiling the Microbial Signatures of Arabica Coffee Cherries: Insights into Ripeness Specific Diversity, Functional Traits, and Implications for Quality and Safety.</title>
        <authorList>
            <consortium name="RefSeq"/>
            <person name="Tenea G.N."/>
            <person name="Cifuentes V."/>
            <person name="Reyes P."/>
            <person name="Cevallos-Vallejos M."/>
        </authorList>
    </citation>
    <scope>NUCLEOTIDE SEQUENCE [LARGE SCALE GENOMIC DNA]</scope>
</reference>
<name>A0A6P6TRG2_COFAR</name>
<dbReference type="Gene3D" id="3.40.50.150">
    <property type="entry name" value="Vaccinia Virus protein VP39"/>
    <property type="match status" value="1"/>
</dbReference>
<dbReference type="GeneID" id="113703790"/>
<dbReference type="PANTHER" id="PTHR14614">
    <property type="entry name" value="HEPATOCELLULAR CARCINOMA-ASSOCIATED ANTIGEN"/>
    <property type="match status" value="1"/>
</dbReference>
<organism evidence="1 2">
    <name type="scientific">Coffea arabica</name>
    <name type="common">Arabian coffee</name>
    <dbReference type="NCBI Taxonomy" id="13443"/>
    <lineage>
        <taxon>Eukaryota</taxon>
        <taxon>Viridiplantae</taxon>
        <taxon>Streptophyta</taxon>
        <taxon>Embryophyta</taxon>
        <taxon>Tracheophyta</taxon>
        <taxon>Spermatophyta</taxon>
        <taxon>Magnoliopsida</taxon>
        <taxon>eudicotyledons</taxon>
        <taxon>Gunneridae</taxon>
        <taxon>Pentapetalae</taxon>
        <taxon>asterids</taxon>
        <taxon>lamiids</taxon>
        <taxon>Gentianales</taxon>
        <taxon>Rubiaceae</taxon>
        <taxon>Ixoroideae</taxon>
        <taxon>Gardenieae complex</taxon>
        <taxon>Bertiereae - Coffeeae clade</taxon>
        <taxon>Coffeeae</taxon>
        <taxon>Coffea</taxon>
    </lineage>
</organism>
<proteinExistence type="predicted"/>
<sequence length="234" mass="25082">MGIREIEVATGNKLLIHELEDVCDSVTGRALTGSWIWDAAVVLSNWISARAHQLDYDLSDKTVLELGAGTGLPGLTAARLGASRVVLTDVKPLIPLLEKNVEVNGLGDRVLACQLAWGSDELPSQLSELGHVDLVLLSDVFFDAAEMGGLAKTLKKVCGKETTVWGATEVRPWTSASLGELESEGFGIVELSSQLSDGLHEEVTGGNQEEFSVFQLVPPGQDCEPLEAWSPIVY</sequence>
<dbReference type="RefSeq" id="XP_027081073.1">
    <property type="nucleotide sequence ID" value="XM_027225272.2"/>
</dbReference>
<dbReference type="Proteomes" id="UP001652660">
    <property type="component" value="Chromosome 8e"/>
</dbReference>
<accession>A0A6P6TRG2</accession>
<dbReference type="PANTHER" id="PTHR14614:SF123">
    <property type="entry name" value="OS04G0645500 PROTEIN"/>
    <property type="match status" value="1"/>
</dbReference>
<evidence type="ECO:0000313" key="2">
    <source>
        <dbReference type="RefSeq" id="XP_027081073.1"/>
    </source>
</evidence>
<gene>
    <name evidence="2" type="primary">LOC113703790</name>
</gene>
<dbReference type="InterPro" id="IPR019410">
    <property type="entry name" value="Methyltransf_16"/>
</dbReference>